<reference evidence="3 4" key="1">
    <citation type="submission" date="2018-02" db="EMBL/GenBank/DDBJ databases">
        <title>Draft genome sequences of Elsinoe sp., causing black scab on jojoba.</title>
        <authorList>
            <person name="Stodart B."/>
            <person name="Jeffress S."/>
            <person name="Ash G."/>
            <person name="Arun Chinnappa K."/>
        </authorList>
    </citation>
    <scope>NUCLEOTIDE SEQUENCE [LARGE SCALE GENOMIC DNA]</scope>
    <source>
        <strain evidence="3 4">Hillstone_2</strain>
    </source>
</reference>
<evidence type="ECO:0000313" key="3">
    <source>
        <dbReference type="EMBL" id="TKX23307.1"/>
    </source>
</evidence>
<evidence type="ECO:0000256" key="1">
    <source>
        <dbReference type="SAM" id="MobiDB-lite"/>
    </source>
</evidence>
<dbReference type="EMBL" id="PTQR01000054">
    <property type="protein sequence ID" value="TKX23307.1"/>
    <property type="molecule type" value="Genomic_DNA"/>
</dbReference>
<feature type="domain" description="DnaJ homologue subfamily C member 28 conserved" evidence="2">
    <location>
        <begin position="241"/>
        <end position="310"/>
    </location>
</feature>
<feature type="compositionally biased region" description="Polar residues" evidence="1">
    <location>
        <begin position="420"/>
        <end position="434"/>
    </location>
</feature>
<gene>
    <name evidence="3" type="ORF">C1H76_4374</name>
</gene>
<dbReference type="AlphaFoldDB" id="A0A4U7B709"/>
<dbReference type="Pfam" id="PF09350">
    <property type="entry name" value="DJC28_CD"/>
    <property type="match status" value="1"/>
</dbReference>
<dbReference type="InterPro" id="IPR018961">
    <property type="entry name" value="DnaJ_homolog_subfam-C_membr-28"/>
</dbReference>
<feature type="compositionally biased region" description="Low complexity" evidence="1">
    <location>
        <begin position="409"/>
        <end position="419"/>
    </location>
</feature>
<feature type="region of interest" description="Disordered" evidence="1">
    <location>
        <begin position="29"/>
        <end position="87"/>
    </location>
</feature>
<feature type="compositionally biased region" description="Polar residues" evidence="1">
    <location>
        <begin position="385"/>
        <end position="394"/>
    </location>
</feature>
<proteinExistence type="predicted"/>
<feature type="region of interest" description="Disordered" evidence="1">
    <location>
        <begin position="170"/>
        <end position="190"/>
    </location>
</feature>
<feature type="region of interest" description="Disordered" evidence="1">
    <location>
        <begin position="122"/>
        <end position="143"/>
    </location>
</feature>
<accession>A0A4U7B709</accession>
<sequence length="555" mass="61736">MRGRVDSVPFVCSRCVRAAITKQLHGPLVAPRRGYRPSPPLRESQNAAQATRNDAAKKEQGAMSRRLSEMTSSSLETGGRSARKAVEEAGFSEDLKRQLEERLANANFKSEHAQAFAQADLPSSAGTQTRDLAGARPWTGTESVEDASLRMLNDAHKPMKVPVRVPGVRMPTKIDTGRTRSKGAGSGTRLANARDKTSIYNFMKDSGMSEEEREQLRKELKERFTPNARAVPATIQGLQSLANERIEDAIARGQFKNLPRGKQIERDYNASSPFLDTTEYFMNKIIQRQEIVPPWIEKQQELVSTATRFRGRLRADWKRHVARTIASRGGSLGSRIALAEEYARAEAIDNPPKRKVEKINAVDDDGQVSQITLAGELKATPVSEPAQSDITVTEQRVDEDGQPIKDSESSTVKVSQSSEGGESTKPTSINSRPPSVSPFRDPTWLQIELSYHKLAIENLNSLTRSYNLMAPNLARKPYFSLERELRSCYADVAPLVADEIRARAAAPARRPEQIGHREGGVMERFAGKGKAVVYDEQKPKYGFKEFWKDLFAKEA</sequence>
<comment type="caution">
    <text evidence="3">The sequence shown here is derived from an EMBL/GenBank/DDBJ whole genome shotgun (WGS) entry which is preliminary data.</text>
</comment>
<evidence type="ECO:0000313" key="4">
    <source>
        <dbReference type="Proteomes" id="UP000308133"/>
    </source>
</evidence>
<name>A0A4U7B709_9PEZI</name>
<protein>
    <recommendedName>
        <fullName evidence="2">DnaJ homologue subfamily C member 28 conserved domain-containing protein</fullName>
    </recommendedName>
</protein>
<organism evidence="3 4">
    <name type="scientific">Elsinoe australis</name>
    <dbReference type="NCBI Taxonomy" id="40998"/>
    <lineage>
        <taxon>Eukaryota</taxon>
        <taxon>Fungi</taxon>
        <taxon>Dikarya</taxon>
        <taxon>Ascomycota</taxon>
        <taxon>Pezizomycotina</taxon>
        <taxon>Dothideomycetes</taxon>
        <taxon>Dothideomycetidae</taxon>
        <taxon>Myriangiales</taxon>
        <taxon>Elsinoaceae</taxon>
        <taxon>Elsinoe</taxon>
    </lineage>
</organism>
<feature type="compositionally biased region" description="Basic and acidic residues" evidence="1">
    <location>
        <begin position="395"/>
        <end position="408"/>
    </location>
</feature>
<evidence type="ECO:0000259" key="2">
    <source>
        <dbReference type="Pfam" id="PF09350"/>
    </source>
</evidence>
<dbReference type="PANTHER" id="PTHR39394:SF1">
    <property type="entry name" value="DNAJ HOMOLOGUE SUBFAMILY C MEMBER 28 CONSERVED DOMAIN-CONTAINING PROTEIN"/>
    <property type="match status" value="1"/>
</dbReference>
<feature type="compositionally biased region" description="Polar residues" evidence="1">
    <location>
        <begin position="43"/>
        <end position="52"/>
    </location>
</feature>
<dbReference type="Proteomes" id="UP000308133">
    <property type="component" value="Unassembled WGS sequence"/>
</dbReference>
<feature type="region of interest" description="Disordered" evidence="1">
    <location>
        <begin position="379"/>
        <end position="438"/>
    </location>
</feature>
<dbReference type="PANTHER" id="PTHR39394">
    <property type="entry name" value="YALI0E31793P"/>
    <property type="match status" value="1"/>
</dbReference>